<feature type="domain" description="PpiC" evidence="6">
    <location>
        <begin position="277"/>
        <end position="381"/>
    </location>
</feature>
<accession>A0A484H5W7</accession>
<protein>
    <submittedName>
        <fullName evidence="7">Survival protein SurA (Peptidyl-prolyl cis-trans isomerase SurA)</fullName>
        <ecNumber evidence="7">5.2.1.8</ecNumber>
    </submittedName>
</protein>
<evidence type="ECO:0000259" key="6">
    <source>
        <dbReference type="PROSITE" id="PS50198"/>
    </source>
</evidence>
<organism evidence="7">
    <name type="scientific">invertebrate metagenome</name>
    <dbReference type="NCBI Taxonomy" id="1711999"/>
    <lineage>
        <taxon>unclassified sequences</taxon>
        <taxon>metagenomes</taxon>
        <taxon>organismal metagenomes</taxon>
    </lineage>
</organism>
<name>A0A484H5W7_9ZZZZ</name>
<dbReference type="PANTHER" id="PTHR47637:SF1">
    <property type="entry name" value="CHAPERONE SURA"/>
    <property type="match status" value="1"/>
</dbReference>
<dbReference type="EC" id="5.2.1.8" evidence="7"/>
<dbReference type="InterPro" id="IPR050280">
    <property type="entry name" value="OMP_Chaperone_SurA"/>
</dbReference>
<dbReference type="GO" id="GO:0003755">
    <property type="term" value="F:peptidyl-prolyl cis-trans isomerase activity"/>
    <property type="evidence" value="ECO:0007669"/>
    <property type="project" value="UniProtKB-KW"/>
</dbReference>
<keyword evidence="4" id="KW-0143">Chaperone</keyword>
<keyword evidence="5 7" id="KW-0413">Isomerase</keyword>
<dbReference type="Gene3D" id="1.10.4030.10">
    <property type="entry name" value="Porin chaperone SurA, peptide-binding domain"/>
    <property type="match status" value="1"/>
</dbReference>
<evidence type="ECO:0000256" key="2">
    <source>
        <dbReference type="ARBA" id="ARBA00022764"/>
    </source>
</evidence>
<proteinExistence type="predicted"/>
<evidence type="ECO:0000256" key="3">
    <source>
        <dbReference type="ARBA" id="ARBA00023110"/>
    </source>
</evidence>
<dbReference type="Gene3D" id="3.10.50.40">
    <property type="match status" value="1"/>
</dbReference>
<evidence type="ECO:0000313" key="7">
    <source>
        <dbReference type="EMBL" id="VBB69456.1"/>
    </source>
</evidence>
<dbReference type="InterPro" id="IPR027304">
    <property type="entry name" value="Trigger_fact/SurA_dom_sf"/>
</dbReference>
<keyword evidence="1" id="KW-0732">Signal</keyword>
<dbReference type="Pfam" id="PF00639">
    <property type="entry name" value="Rotamase"/>
    <property type="match status" value="1"/>
</dbReference>
<sequence length="424" mass="46878">MAAKLQEHITMIRILSQFLTLVIVLLLAYICVPPAIGVPHIAAIVNDDVVSRHDVENRLNLITGTLNLAHTLEVRQRLLPQIIQMLVDEHLKVQEAVMLHITVSNREVASAITTVIEKQNLPQSSEFSQYASHHPLDYATTIDQIRANVAWYKVVRQAVQKQSKISLSEIDTALQESHGISGRPQNLLAEIVLPLDDPTQEEGIRVLAEWLIGQVHTGTDFKAVARQFSQTASAAAGGDLGWIPQGQLDFTIENVLAKMRPGQLSMPIRTLLGYTIILLRERQTDREDMRFTLSQLFMPLTGPEAMTPQTQSELIESARRASSCAAFDALKTQSPQSGPLGQIRAGDLLPALRAVIRQLALHTASAPVPIEGGIAMLMVCGRSLQSDMPSRESITLQLELDRLHAISAKKLRDLRRAAFIEVRL</sequence>
<keyword evidence="3" id="KW-0697">Rotamase</keyword>
<dbReference type="InterPro" id="IPR015391">
    <property type="entry name" value="SurA_N"/>
</dbReference>
<dbReference type="Pfam" id="PF09312">
    <property type="entry name" value="SurA_N"/>
    <property type="match status" value="1"/>
</dbReference>
<gene>
    <name evidence="7" type="ORF">RIEGSTA812A_PEG_929</name>
</gene>
<dbReference type="InterPro" id="IPR000297">
    <property type="entry name" value="PPIase_PpiC"/>
</dbReference>
<reference evidence="7" key="1">
    <citation type="submission" date="2018-10" db="EMBL/GenBank/DDBJ databases">
        <authorList>
            <person name="Gruber-Vodicka H."/>
            <person name="Jaeckle O."/>
        </authorList>
    </citation>
    <scope>NUCLEOTIDE SEQUENCE</scope>
</reference>
<dbReference type="PANTHER" id="PTHR47637">
    <property type="entry name" value="CHAPERONE SURA"/>
    <property type="match status" value="1"/>
</dbReference>
<evidence type="ECO:0000256" key="5">
    <source>
        <dbReference type="ARBA" id="ARBA00023235"/>
    </source>
</evidence>
<dbReference type="InterPro" id="IPR046357">
    <property type="entry name" value="PPIase_dom_sf"/>
</dbReference>
<dbReference type="EMBL" id="LR026963">
    <property type="protein sequence ID" value="VBB69456.1"/>
    <property type="molecule type" value="Genomic_DNA"/>
</dbReference>
<dbReference type="AlphaFoldDB" id="A0A484H5W7"/>
<dbReference type="SUPFAM" id="SSF109998">
    <property type="entry name" value="Triger factor/SurA peptide-binding domain-like"/>
    <property type="match status" value="1"/>
</dbReference>
<dbReference type="SUPFAM" id="SSF54534">
    <property type="entry name" value="FKBP-like"/>
    <property type="match status" value="1"/>
</dbReference>
<dbReference type="PROSITE" id="PS50198">
    <property type="entry name" value="PPIC_PPIASE_2"/>
    <property type="match status" value="2"/>
</dbReference>
<keyword evidence="2" id="KW-0574">Periplasm</keyword>
<feature type="domain" description="PpiC" evidence="6">
    <location>
        <begin position="184"/>
        <end position="281"/>
    </location>
</feature>
<evidence type="ECO:0000256" key="1">
    <source>
        <dbReference type="ARBA" id="ARBA00022729"/>
    </source>
</evidence>
<evidence type="ECO:0000256" key="4">
    <source>
        <dbReference type="ARBA" id="ARBA00023186"/>
    </source>
</evidence>